<organism evidence="1 2">
    <name type="scientific">Pyrobaculum ferrireducens</name>
    <dbReference type="NCBI Taxonomy" id="1104324"/>
    <lineage>
        <taxon>Archaea</taxon>
        <taxon>Thermoproteota</taxon>
        <taxon>Thermoprotei</taxon>
        <taxon>Thermoproteales</taxon>
        <taxon>Thermoproteaceae</taxon>
        <taxon>Pyrobaculum</taxon>
    </lineage>
</organism>
<evidence type="ECO:0000313" key="1">
    <source>
        <dbReference type="EMBL" id="AET31818.1"/>
    </source>
</evidence>
<evidence type="ECO:0008006" key="3">
    <source>
        <dbReference type="Google" id="ProtNLM"/>
    </source>
</evidence>
<dbReference type="InterPro" id="IPR018036">
    <property type="entry name" value="DUF429_subgr"/>
</dbReference>
<dbReference type="RefSeq" id="WP_014287646.1">
    <property type="nucleotide sequence ID" value="NC_016645.1"/>
</dbReference>
<dbReference type="OrthoDB" id="50338at2157"/>
<name>G7VGA7_9CREN</name>
<reference evidence="1 2" key="1">
    <citation type="journal article" date="2012" name="J. Bacteriol.">
        <title>Complete genome sequence of strain 1860, a crenarchaeon of the genus pyrobaculum able to grow with various electron acceptors.</title>
        <authorList>
            <person name="Mardanov A.V."/>
            <person name="Gumerov V.M."/>
            <person name="Slobodkina G.B."/>
            <person name="Beletsky A.V."/>
            <person name="Bonch-Osmolovskaya E.A."/>
            <person name="Ravin N.V."/>
            <person name="Skryabin K.G."/>
        </authorList>
    </citation>
    <scope>NUCLEOTIDE SEQUENCE [LARGE SCALE GENOMIC DNA]</scope>
    <source>
        <strain evidence="1 2">1860</strain>
    </source>
</reference>
<dbReference type="KEGG" id="pyr:P186_0364"/>
<dbReference type="EMBL" id="CP003098">
    <property type="protein sequence ID" value="AET31818.1"/>
    <property type="molecule type" value="Genomic_DNA"/>
</dbReference>
<gene>
    <name evidence="1" type="ORF">P186_0364</name>
</gene>
<dbReference type="AlphaFoldDB" id="G7VGA7"/>
<sequence>MIVAGIDLAVNRPTAIAVFRDCTPLYYGLAQTDVDIVSVASLLGPSIVAIDAPLSKPEGGGGLRDVERELRRLGYRLLPPLMGPMRGLTERGIRLSKMLGGRVIEVHPLTSLRAMGMSREELSRVLGLRHRDLLDAAAAALTAVAYARGFYREIGPFILPTARVCF</sequence>
<dbReference type="PIRSF" id="PIRSF024051">
    <property type="entry name" value="DUF429"/>
    <property type="match status" value="1"/>
</dbReference>
<dbReference type="HOGENOM" id="CLU_121772_0_0_2"/>
<accession>G7VGA7</accession>
<dbReference type="eggNOG" id="arCOG04409">
    <property type="taxonomic scope" value="Archaea"/>
</dbReference>
<dbReference type="GeneID" id="11594629"/>
<keyword evidence="2" id="KW-1185">Reference proteome</keyword>
<dbReference type="Proteomes" id="UP000005867">
    <property type="component" value="Chromosome"/>
</dbReference>
<proteinExistence type="predicted"/>
<protein>
    <recommendedName>
        <fullName evidence="3">DUF429 domain-containing protein</fullName>
    </recommendedName>
</protein>
<dbReference type="BioCyc" id="PSP1104324:GJSN-353-MONOMER"/>
<dbReference type="STRING" id="1104324.P186_0364"/>
<evidence type="ECO:0000313" key="2">
    <source>
        <dbReference type="Proteomes" id="UP000005867"/>
    </source>
</evidence>